<dbReference type="EMBL" id="AP024416">
    <property type="protein sequence ID" value="BCR83308.1"/>
    <property type="molecule type" value="Genomic_DNA"/>
</dbReference>
<reference evidence="1" key="2">
    <citation type="submission" date="2021-02" db="EMBL/GenBank/DDBJ databases">
        <title>Aspergillus chevalieri M1 genome sequence.</title>
        <authorList>
            <person name="Kadooka C."/>
            <person name="Mori K."/>
            <person name="Futagami T."/>
        </authorList>
    </citation>
    <scope>NUCLEOTIDE SEQUENCE</scope>
    <source>
        <strain evidence="1">M1</strain>
    </source>
</reference>
<organism evidence="1 2">
    <name type="scientific">Aspergillus chevalieri</name>
    <name type="common">Eurotium chevalieri</name>
    <dbReference type="NCBI Taxonomy" id="182096"/>
    <lineage>
        <taxon>Eukaryota</taxon>
        <taxon>Fungi</taxon>
        <taxon>Dikarya</taxon>
        <taxon>Ascomycota</taxon>
        <taxon>Pezizomycotina</taxon>
        <taxon>Eurotiomycetes</taxon>
        <taxon>Eurotiomycetidae</taxon>
        <taxon>Eurotiales</taxon>
        <taxon>Aspergillaceae</taxon>
        <taxon>Aspergillus</taxon>
        <taxon>Aspergillus subgen. Aspergillus</taxon>
    </lineage>
</organism>
<sequence length="58" mass="6364">MDPKVLIVLTSVAKIPGTDHQIGWFSPEFAHAYYVLKEKAEMVIASPDGGETPLDPPR</sequence>
<evidence type="ECO:0008006" key="3">
    <source>
        <dbReference type="Google" id="ProtNLM"/>
    </source>
</evidence>
<dbReference type="GeneID" id="66977667"/>
<dbReference type="AlphaFoldDB" id="A0A7R7VEN1"/>
<proteinExistence type="predicted"/>
<gene>
    <name evidence="1" type="ORF">ACHE_10710S</name>
</gene>
<dbReference type="SUPFAM" id="SSF52317">
    <property type="entry name" value="Class I glutamine amidotransferase-like"/>
    <property type="match status" value="1"/>
</dbReference>
<reference evidence="1" key="1">
    <citation type="submission" date="2021-01" db="EMBL/GenBank/DDBJ databases">
        <authorList>
            <consortium name="Aspergillus chevalieri M1 genome sequencing consortium"/>
            <person name="Kazuki M."/>
            <person name="Futagami T."/>
        </authorList>
    </citation>
    <scope>NUCLEOTIDE SEQUENCE</scope>
    <source>
        <strain evidence="1">M1</strain>
    </source>
</reference>
<name>A0A7R7VEN1_ASPCH</name>
<evidence type="ECO:0000313" key="2">
    <source>
        <dbReference type="Proteomes" id="UP000637239"/>
    </source>
</evidence>
<dbReference type="Gene3D" id="3.40.50.880">
    <property type="match status" value="1"/>
</dbReference>
<keyword evidence="2" id="KW-1185">Reference proteome</keyword>
<dbReference type="KEGG" id="ache:ACHE_10710S"/>
<dbReference type="Proteomes" id="UP000637239">
    <property type="component" value="Chromosome 1"/>
</dbReference>
<dbReference type="InterPro" id="IPR029062">
    <property type="entry name" value="Class_I_gatase-like"/>
</dbReference>
<accession>A0A7R7VEN1</accession>
<dbReference type="RefSeq" id="XP_043131830.1">
    <property type="nucleotide sequence ID" value="XM_043282298.1"/>
</dbReference>
<evidence type="ECO:0000313" key="1">
    <source>
        <dbReference type="EMBL" id="BCR83308.1"/>
    </source>
</evidence>
<protein>
    <recommendedName>
        <fullName evidence="3">ThiJ/PfpI family protein</fullName>
    </recommendedName>
</protein>